<protein>
    <submittedName>
        <fullName evidence="2">Uncharacterized protein</fullName>
    </submittedName>
</protein>
<gene>
    <name evidence="2" type="ORF">EYF80_056448</name>
</gene>
<sequence length="81" mass="8772">MLVSVHSQCLPSSSPQWDEERKRRGRAREGKSCSAALNGPENDSSSHRACLAEEELGSMLVCPCCCRLRAHHAAHGGHTST</sequence>
<accession>A0A4Z2EYH1</accession>
<comment type="caution">
    <text evidence="2">The sequence shown here is derived from an EMBL/GenBank/DDBJ whole genome shotgun (WGS) entry which is preliminary data.</text>
</comment>
<feature type="region of interest" description="Disordered" evidence="1">
    <location>
        <begin position="1"/>
        <end position="45"/>
    </location>
</feature>
<evidence type="ECO:0000313" key="2">
    <source>
        <dbReference type="EMBL" id="TNN33394.1"/>
    </source>
</evidence>
<dbReference type="EMBL" id="SRLO01002256">
    <property type="protein sequence ID" value="TNN33394.1"/>
    <property type="molecule type" value="Genomic_DNA"/>
</dbReference>
<evidence type="ECO:0000313" key="3">
    <source>
        <dbReference type="Proteomes" id="UP000314294"/>
    </source>
</evidence>
<keyword evidence="3" id="KW-1185">Reference proteome</keyword>
<feature type="compositionally biased region" description="Basic and acidic residues" evidence="1">
    <location>
        <begin position="18"/>
        <end position="31"/>
    </location>
</feature>
<proteinExistence type="predicted"/>
<organism evidence="2 3">
    <name type="scientific">Liparis tanakae</name>
    <name type="common">Tanaka's snailfish</name>
    <dbReference type="NCBI Taxonomy" id="230148"/>
    <lineage>
        <taxon>Eukaryota</taxon>
        <taxon>Metazoa</taxon>
        <taxon>Chordata</taxon>
        <taxon>Craniata</taxon>
        <taxon>Vertebrata</taxon>
        <taxon>Euteleostomi</taxon>
        <taxon>Actinopterygii</taxon>
        <taxon>Neopterygii</taxon>
        <taxon>Teleostei</taxon>
        <taxon>Neoteleostei</taxon>
        <taxon>Acanthomorphata</taxon>
        <taxon>Eupercaria</taxon>
        <taxon>Perciformes</taxon>
        <taxon>Cottioidei</taxon>
        <taxon>Cottales</taxon>
        <taxon>Liparidae</taxon>
        <taxon>Liparis</taxon>
    </lineage>
</organism>
<evidence type="ECO:0000256" key="1">
    <source>
        <dbReference type="SAM" id="MobiDB-lite"/>
    </source>
</evidence>
<reference evidence="2 3" key="1">
    <citation type="submission" date="2019-03" db="EMBL/GenBank/DDBJ databases">
        <title>First draft genome of Liparis tanakae, snailfish: a comprehensive survey of snailfish specific genes.</title>
        <authorList>
            <person name="Kim W."/>
            <person name="Song I."/>
            <person name="Jeong J.-H."/>
            <person name="Kim D."/>
            <person name="Kim S."/>
            <person name="Ryu S."/>
            <person name="Song J.Y."/>
            <person name="Lee S.K."/>
        </authorList>
    </citation>
    <scope>NUCLEOTIDE SEQUENCE [LARGE SCALE GENOMIC DNA]</scope>
    <source>
        <tissue evidence="2">Muscle</tissue>
    </source>
</reference>
<feature type="compositionally biased region" description="Polar residues" evidence="1">
    <location>
        <begin position="1"/>
        <end position="16"/>
    </location>
</feature>
<dbReference type="Proteomes" id="UP000314294">
    <property type="component" value="Unassembled WGS sequence"/>
</dbReference>
<dbReference type="AlphaFoldDB" id="A0A4Z2EYH1"/>
<name>A0A4Z2EYH1_9TELE</name>